<evidence type="ECO:0000313" key="5">
    <source>
        <dbReference type="EMBL" id="OWA54881.1"/>
    </source>
</evidence>
<evidence type="ECO:0000256" key="2">
    <source>
        <dbReference type="ARBA" id="ARBA00022737"/>
    </source>
</evidence>
<evidence type="ECO:0000256" key="4">
    <source>
        <dbReference type="SAM" id="MobiDB-lite"/>
    </source>
</evidence>
<comment type="caution">
    <text evidence="5">The sequence shown here is derived from an EMBL/GenBank/DDBJ whole genome shotgun (WGS) entry which is preliminary data.</text>
</comment>
<keyword evidence="6" id="KW-1185">Reference proteome</keyword>
<feature type="region of interest" description="Disordered" evidence="4">
    <location>
        <begin position="197"/>
        <end position="225"/>
    </location>
</feature>
<keyword evidence="3" id="KW-0443">Lipid metabolism</keyword>
<proteinExistence type="predicted"/>
<dbReference type="EMBL" id="MTYJ01000476">
    <property type="protein sequence ID" value="OWA54881.1"/>
    <property type="molecule type" value="Genomic_DNA"/>
</dbReference>
<sequence length="420" mass="46998">MVTLSPRLVVTLSPCLVVLDRAQTKRRIAFNVRISPELQLKRPVVGRHWRLDNLLARKASEGVRIFVLLYHENNLTDFLNSAHTKKALEDLYPGSIQVICHPNQASDEEKVLWCHNEKVVVVDQSIALFGGMDLCFGQWDNYQHRLFESASPKWIMRDSLEFDLSARNGGLNSTLRFGCPNNVSRCNTRLGALEPIGERRTSKKGRDQDNGKGVRLREKESANAVVGRSSNDARNIIGEYAARVWLGQDFMNRLVKNKANDGALTPSEGQAALEPPQHARLPWHDVGAMVAGSAATDLARHFIQRWNFAQRSSPSNSACRFLLPKVARQLPANDDILCAKAIHQCSVQVLRSLGSWSGSTSAKPEDSIQKAMVWLIENSEHYIYMETEVFISAGGNNSQVTNAINDALVRRILRAYTYVP</sequence>
<evidence type="ECO:0000256" key="3">
    <source>
        <dbReference type="ARBA" id="ARBA00023098"/>
    </source>
</evidence>
<evidence type="ECO:0000313" key="6">
    <source>
        <dbReference type="Proteomes" id="UP000192578"/>
    </source>
</evidence>
<reference evidence="6" key="1">
    <citation type="submission" date="2017-01" db="EMBL/GenBank/DDBJ databases">
        <title>Comparative genomics of anhydrobiosis in the tardigrade Hypsibius dujardini.</title>
        <authorList>
            <person name="Yoshida Y."/>
            <person name="Koutsovoulos G."/>
            <person name="Laetsch D."/>
            <person name="Stevens L."/>
            <person name="Kumar S."/>
            <person name="Horikawa D."/>
            <person name="Ishino K."/>
            <person name="Komine S."/>
            <person name="Tomita M."/>
            <person name="Blaxter M."/>
            <person name="Arakawa K."/>
        </authorList>
    </citation>
    <scope>NUCLEOTIDE SEQUENCE [LARGE SCALE GENOMIC DNA]</scope>
    <source>
        <strain evidence="6">Z151</strain>
    </source>
</reference>
<dbReference type="PANTHER" id="PTHR18896:SF76">
    <property type="entry name" value="PHOSPHOLIPASE"/>
    <property type="match status" value="1"/>
</dbReference>
<name>A0A9X6NQE8_HYPEX</name>
<gene>
    <name evidence="5" type="ORF">BV898_19273</name>
</gene>
<dbReference type="OrthoDB" id="14911at2759"/>
<dbReference type="AlphaFoldDB" id="A0A9X6NQE8"/>
<accession>A0A9X6NQE8</accession>
<dbReference type="InterPro" id="IPR015679">
    <property type="entry name" value="PLipase_D_fam"/>
</dbReference>
<protein>
    <submittedName>
        <fullName evidence="5">Phospholipase D1</fullName>
    </submittedName>
</protein>
<feature type="compositionally biased region" description="Basic and acidic residues" evidence="4">
    <location>
        <begin position="197"/>
        <end position="221"/>
    </location>
</feature>
<comment type="catalytic activity">
    <reaction evidence="1">
        <text>a 1,2-diacyl-sn-glycero-3-phosphocholine + H2O = a 1,2-diacyl-sn-glycero-3-phosphate + choline + H(+)</text>
        <dbReference type="Rhea" id="RHEA:14445"/>
        <dbReference type="ChEBI" id="CHEBI:15354"/>
        <dbReference type="ChEBI" id="CHEBI:15377"/>
        <dbReference type="ChEBI" id="CHEBI:15378"/>
        <dbReference type="ChEBI" id="CHEBI:57643"/>
        <dbReference type="ChEBI" id="CHEBI:58608"/>
        <dbReference type="EC" id="3.1.4.4"/>
    </reaction>
</comment>
<dbReference type="Gene3D" id="3.30.870.10">
    <property type="entry name" value="Endonuclease Chain A"/>
    <property type="match status" value="2"/>
</dbReference>
<evidence type="ECO:0000256" key="1">
    <source>
        <dbReference type="ARBA" id="ARBA00000798"/>
    </source>
</evidence>
<dbReference type="PANTHER" id="PTHR18896">
    <property type="entry name" value="PHOSPHOLIPASE D"/>
    <property type="match status" value="1"/>
</dbReference>
<dbReference type="GO" id="GO:0004630">
    <property type="term" value="F:phospholipase D activity"/>
    <property type="evidence" value="ECO:0007669"/>
    <property type="project" value="UniProtKB-EC"/>
</dbReference>
<dbReference type="Proteomes" id="UP000192578">
    <property type="component" value="Unassembled WGS sequence"/>
</dbReference>
<dbReference type="GO" id="GO:0009395">
    <property type="term" value="P:phospholipid catabolic process"/>
    <property type="evidence" value="ECO:0007669"/>
    <property type="project" value="TreeGrafter"/>
</dbReference>
<organism evidence="5 6">
    <name type="scientific">Hypsibius exemplaris</name>
    <name type="common">Freshwater tardigrade</name>
    <dbReference type="NCBI Taxonomy" id="2072580"/>
    <lineage>
        <taxon>Eukaryota</taxon>
        <taxon>Metazoa</taxon>
        <taxon>Ecdysozoa</taxon>
        <taxon>Tardigrada</taxon>
        <taxon>Eutardigrada</taxon>
        <taxon>Parachela</taxon>
        <taxon>Hypsibioidea</taxon>
        <taxon>Hypsibiidae</taxon>
        <taxon>Hypsibius</taxon>
    </lineage>
</organism>
<keyword evidence="2" id="KW-0677">Repeat</keyword>
<dbReference type="SUPFAM" id="SSF56024">
    <property type="entry name" value="Phospholipase D/nuclease"/>
    <property type="match status" value="1"/>
</dbReference>